<evidence type="ECO:0000313" key="6">
    <source>
        <dbReference type="EMBL" id="GKY89902.1"/>
    </source>
</evidence>
<accession>A0ABQ5M085</accession>
<evidence type="ECO:0000259" key="5">
    <source>
        <dbReference type="PROSITE" id="PS50893"/>
    </source>
</evidence>
<feature type="domain" description="ABC transporter" evidence="5">
    <location>
        <begin position="23"/>
        <end position="255"/>
    </location>
</feature>
<dbReference type="EMBL" id="BROH01000015">
    <property type="protein sequence ID" value="GKY89902.1"/>
    <property type="molecule type" value="Genomic_DNA"/>
</dbReference>
<dbReference type="SUPFAM" id="SSF52540">
    <property type="entry name" value="P-loop containing nucleoside triphosphate hydrolases"/>
    <property type="match status" value="1"/>
</dbReference>
<comment type="similarity">
    <text evidence="1">Belongs to the ABC transporter superfamily.</text>
</comment>
<dbReference type="PROSITE" id="PS50893">
    <property type="entry name" value="ABC_TRANSPORTER_2"/>
    <property type="match status" value="1"/>
</dbReference>
<keyword evidence="3" id="KW-0547">Nucleotide-binding</keyword>
<gene>
    <name evidence="6" type="ORF">STA1M1_37710</name>
</gene>
<keyword evidence="2" id="KW-0813">Transport</keyword>
<evidence type="ECO:0000256" key="4">
    <source>
        <dbReference type="ARBA" id="ARBA00022840"/>
    </source>
</evidence>
<sequence length="277" mass="30091">MTRPGEEEVVANLAGQAGGADGISIEKVGHAFPTKDGGSILVLGDVSFSVPNGQFLAVVGASGCGKTTILNMAAGLVRPVSGRVRVGGKDVVKPLRDTGYMFARDGLLPWRSALKNVEVGLEHRGVPKAERRERALKMLDIVGLSGFGDSYPAQLSQGMRQRVAIARTLAINPATLLMDEPFAALDAQTKLALQAEFLKIWEKDRQTVMFVTHDLAEAVSMADRVIVLTSRPGRIHAEFEIDLPRPRDPAEIRFDEGYLRQLDQVWHALKEAEERAG</sequence>
<dbReference type="RefSeq" id="WP_281843816.1">
    <property type="nucleotide sequence ID" value="NZ_BROH01000015.1"/>
</dbReference>
<dbReference type="InterPro" id="IPR003593">
    <property type="entry name" value="AAA+_ATPase"/>
</dbReference>
<dbReference type="PROSITE" id="PS00211">
    <property type="entry name" value="ABC_TRANSPORTER_1"/>
    <property type="match status" value="1"/>
</dbReference>
<keyword evidence="4 6" id="KW-0067">ATP-binding</keyword>
<proteinExistence type="inferred from homology"/>
<dbReference type="GO" id="GO:0005524">
    <property type="term" value="F:ATP binding"/>
    <property type="evidence" value="ECO:0007669"/>
    <property type="project" value="UniProtKB-KW"/>
</dbReference>
<keyword evidence="7" id="KW-1185">Reference proteome</keyword>
<dbReference type="Proteomes" id="UP001144205">
    <property type="component" value="Unassembled WGS sequence"/>
</dbReference>
<reference evidence="6" key="1">
    <citation type="journal article" date="2023" name="Int. J. Syst. Evol. Microbiol.">
        <title>Sinisalibacter aestuarii sp. nov., isolated from estuarine sediment of the Arakawa River.</title>
        <authorList>
            <person name="Arafat S.T."/>
            <person name="Hirano S."/>
            <person name="Sato A."/>
            <person name="Takeuchi K."/>
            <person name="Yasuda T."/>
            <person name="Terahara T."/>
            <person name="Hamada M."/>
            <person name="Kobayashi T."/>
        </authorList>
    </citation>
    <scope>NUCLEOTIDE SEQUENCE</scope>
    <source>
        <strain evidence="6">B-399</strain>
    </source>
</reference>
<dbReference type="InterPro" id="IPR027417">
    <property type="entry name" value="P-loop_NTPase"/>
</dbReference>
<evidence type="ECO:0000256" key="3">
    <source>
        <dbReference type="ARBA" id="ARBA00022741"/>
    </source>
</evidence>
<comment type="caution">
    <text evidence="6">The sequence shown here is derived from an EMBL/GenBank/DDBJ whole genome shotgun (WGS) entry which is preliminary data.</text>
</comment>
<dbReference type="Pfam" id="PF00005">
    <property type="entry name" value="ABC_tran"/>
    <property type="match status" value="1"/>
</dbReference>
<dbReference type="InterPro" id="IPR003439">
    <property type="entry name" value="ABC_transporter-like_ATP-bd"/>
</dbReference>
<dbReference type="Gene3D" id="3.40.50.300">
    <property type="entry name" value="P-loop containing nucleotide triphosphate hydrolases"/>
    <property type="match status" value="1"/>
</dbReference>
<organism evidence="6 7">
    <name type="scientific">Sinisalibacter aestuarii</name>
    <dbReference type="NCBI Taxonomy" id="2949426"/>
    <lineage>
        <taxon>Bacteria</taxon>
        <taxon>Pseudomonadati</taxon>
        <taxon>Pseudomonadota</taxon>
        <taxon>Alphaproteobacteria</taxon>
        <taxon>Rhodobacterales</taxon>
        <taxon>Roseobacteraceae</taxon>
        <taxon>Sinisalibacter</taxon>
    </lineage>
</organism>
<dbReference type="PANTHER" id="PTHR42788:SF13">
    <property type="entry name" value="ALIPHATIC SULFONATES IMPORT ATP-BINDING PROTEIN SSUB"/>
    <property type="match status" value="1"/>
</dbReference>
<evidence type="ECO:0000256" key="2">
    <source>
        <dbReference type="ARBA" id="ARBA00022448"/>
    </source>
</evidence>
<evidence type="ECO:0000256" key="1">
    <source>
        <dbReference type="ARBA" id="ARBA00005417"/>
    </source>
</evidence>
<dbReference type="InterPro" id="IPR050166">
    <property type="entry name" value="ABC_transporter_ATP-bind"/>
</dbReference>
<dbReference type="PANTHER" id="PTHR42788">
    <property type="entry name" value="TAURINE IMPORT ATP-BINDING PROTEIN-RELATED"/>
    <property type="match status" value="1"/>
</dbReference>
<dbReference type="SMART" id="SM00382">
    <property type="entry name" value="AAA"/>
    <property type="match status" value="1"/>
</dbReference>
<evidence type="ECO:0000313" key="7">
    <source>
        <dbReference type="Proteomes" id="UP001144205"/>
    </source>
</evidence>
<protein>
    <submittedName>
        <fullName evidence="6">ABC transporter ATP-binding protein</fullName>
    </submittedName>
</protein>
<dbReference type="CDD" id="cd03293">
    <property type="entry name" value="ABC_NrtD_SsuB_transporters"/>
    <property type="match status" value="1"/>
</dbReference>
<name>A0ABQ5M085_9RHOB</name>
<dbReference type="InterPro" id="IPR017871">
    <property type="entry name" value="ABC_transporter-like_CS"/>
</dbReference>